<dbReference type="PANTHER" id="PTHR30177">
    <property type="entry name" value="GLYCINE BETAINE/L-PROLINE TRANSPORT SYSTEM PERMEASE PROTEIN PROW"/>
    <property type="match status" value="1"/>
</dbReference>
<dbReference type="InterPro" id="IPR035906">
    <property type="entry name" value="MetI-like_sf"/>
</dbReference>
<dbReference type="InterPro" id="IPR000515">
    <property type="entry name" value="MetI-like"/>
</dbReference>
<dbReference type="CDD" id="cd13609">
    <property type="entry name" value="PBP2_Opu_like_1"/>
    <property type="match status" value="1"/>
</dbReference>
<feature type="transmembrane region" description="Helical" evidence="8">
    <location>
        <begin position="231"/>
        <end position="249"/>
    </location>
</feature>
<dbReference type="GO" id="GO:0043190">
    <property type="term" value="C:ATP-binding cassette (ABC) transporter complex"/>
    <property type="evidence" value="ECO:0007669"/>
    <property type="project" value="InterPro"/>
</dbReference>
<evidence type="ECO:0000256" key="3">
    <source>
        <dbReference type="ARBA" id="ARBA00022692"/>
    </source>
</evidence>
<dbReference type="GO" id="GO:0031460">
    <property type="term" value="P:glycine betaine transport"/>
    <property type="evidence" value="ECO:0007669"/>
    <property type="project" value="TreeGrafter"/>
</dbReference>
<dbReference type="CDD" id="cd06261">
    <property type="entry name" value="TM_PBP2"/>
    <property type="match status" value="1"/>
</dbReference>
<keyword evidence="5 8" id="KW-0472">Membrane</keyword>
<comment type="similarity">
    <text evidence="8">Belongs to the binding-protein-dependent transport system permease family.</text>
</comment>
<dbReference type="Pfam" id="PF04069">
    <property type="entry name" value="OpuAC"/>
    <property type="match status" value="1"/>
</dbReference>
<dbReference type="SUPFAM" id="SSF161098">
    <property type="entry name" value="MetI-like"/>
    <property type="match status" value="1"/>
</dbReference>
<dbReference type="Proteomes" id="UP000482543">
    <property type="component" value="Unassembled WGS sequence"/>
</dbReference>
<evidence type="ECO:0000256" key="4">
    <source>
        <dbReference type="ARBA" id="ARBA00022989"/>
    </source>
</evidence>
<dbReference type="Gene3D" id="3.40.190.120">
    <property type="entry name" value="Osmoprotection protein (prox), domain 2"/>
    <property type="match status" value="1"/>
</dbReference>
<evidence type="ECO:0000259" key="9">
    <source>
        <dbReference type="PROSITE" id="PS50928"/>
    </source>
</evidence>
<feature type="transmembrane region" description="Helical" evidence="8">
    <location>
        <begin position="21"/>
        <end position="44"/>
    </location>
</feature>
<gene>
    <name evidence="10" type="ORF">FC962_07380</name>
    <name evidence="11" type="ORF">FC964_06120</name>
</gene>
<dbReference type="InterPro" id="IPR007210">
    <property type="entry name" value="ABC_Gly_betaine_transp_sub-bd"/>
</dbReference>
<dbReference type="Pfam" id="PF00528">
    <property type="entry name" value="BPD_transp_1"/>
    <property type="match status" value="1"/>
</dbReference>
<dbReference type="FunFam" id="1.10.3720.10:FF:000001">
    <property type="entry name" value="Glycine betaine ABC transporter, permease"/>
    <property type="match status" value="1"/>
</dbReference>
<organism evidence="10">
    <name type="scientific">Clostridium botulinum</name>
    <dbReference type="NCBI Taxonomy" id="1491"/>
    <lineage>
        <taxon>Bacteria</taxon>
        <taxon>Bacillati</taxon>
        <taxon>Bacillota</taxon>
        <taxon>Clostridia</taxon>
        <taxon>Eubacteriales</taxon>
        <taxon>Clostridiaceae</taxon>
        <taxon>Clostridium</taxon>
    </lineage>
</organism>
<dbReference type="InterPro" id="IPR051204">
    <property type="entry name" value="ABC_transp_perm/SBD"/>
</dbReference>
<dbReference type="Gene3D" id="3.40.190.10">
    <property type="entry name" value="Periplasmic binding protein-like II"/>
    <property type="match status" value="1"/>
</dbReference>
<comment type="subcellular location">
    <subcellularLocation>
        <location evidence="8">Cell membrane</location>
        <topology evidence="8">Multi-pass membrane protein</topology>
    </subcellularLocation>
    <subcellularLocation>
        <location evidence="1">Membrane</location>
        <topology evidence="1">Multi-pass membrane protein</topology>
    </subcellularLocation>
</comment>
<sequence length="528" mass="57676">MNSFIEQLILKKSQILSLLVAHIELTLISVLVAVAIGVPLGIIITKNKKLAKTIIGFANLTQAIPSLAILGFLIPLIGIGSAPAITMVVLYSMLPILKNTYTGITNINPDMLEAAKGLGMTNTQTLKLIKIPLAMPIIMAGIRIASVTAVGLMTIAAFIGAGGLGYLVFSGIQTVDNNLILFGAIPAAILALVIDWVTGRIEDATMPNGIKKADGTMKVKRNSSNKNRKRNTIIASSVLGILIVLALIVPKLIGLGDKKVVIGSKNFTEQIILGNILEELIDNKTDIDVETKLNLGGTQVSFNALKTGGIDMYVEYTGTAYGNMLNIKKPNRDRQAVYNTVKKEFKEKFGIEVLNPIGFNNTYVMATTKEIAQKYNLKTTSDLAKESSNMIAGPTIEFANREDGLIGLNKAYNVNFKGVKPIDGGLRYTALVNNETQIIDAFTTDGLIEQFNLVLLEDDKRFFPDYYAVPIVKEETLKKFPELREVLGKLDGRITDEKMRKLNYEVDVNKKDPKQVAKEFLQKEGLID</sequence>
<dbReference type="EMBL" id="SWRL01000005">
    <property type="protein sequence ID" value="NFH61720.1"/>
    <property type="molecule type" value="Genomic_DNA"/>
</dbReference>
<keyword evidence="4 8" id="KW-1133">Transmembrane helix</keyword>
<proteinExistence type="inferred from homology"/>
<protein>
    <submittedName>
        <fullName evidence="10">ABC transporter permease subunit</fullName>
    </submittedName>
</protein>
<evidence type="ECO:0000256" key="8">
    <source>
        <dbReference type="RuleBase" id="RU363032"/>
    </source>
</evidence>
<comment type="similarity">
    <text evidence="7">In the N-terminal section; belongs to the binding-protein-dependent transport system permease family.</text>
</comment>
<feature type="transmembrane region" description="Helical" evidence="8">
    <location>
        <begin position="179"/>
        <end position="197"/>
    </location>
</feature>
<feature type="transmembrane region" description="Helical" evidence="8">
    <location>
        <begin position="64"/>
        <end position="91"/>
    </location>
</feature>
<evidence type="ECO:0000313" key="11">
    <source>
        <dbReference type="EMBL" id="NFI20967.1"/>
    </source>
</evidence>
<reference evidence="10 12" key="1">
    <citation type="submission" date="2019-04" db="EMBL/GenBank/DDBJ databases">
        <title>Genome sequencing of Clostridium botulinum Groups I-IV and Clostridium butyricum.</title>
        <authorList>
            <person name="Brunt J."/>
            <person name="Van Vliet A.H.M."/>
            <person name="Stringer S.C."/>
            <person name="Carter A.T."/>
            <person name="Peck M.W."/>
        </authorList>
    </citation>
    <scope>NUCLEOTIDE SEQUENCE</scope>
    <source>
        <strain evidence="10">IFR 15/031</strain>
        <strain evidence="11 12">IFR 15/034</strain>
    </source>
</reference>
<dbReference type="EMBL" id="SWRJ01000001">
    <property type="protein sequence ID" value="NFI20967.1"/>
    <property type="molecule type" value="Genomic_DNA"/>
</dbReference>
<dbReference type="AlphaFoldDB" id="A0A6G4EEV2"/>
<evidence type="ECO:0000256" key="1">
    <source>
        <dbReference type="ARBA" id="ARBA00004141"/>
    </source>
</evidence>
<evidence type="ECO:0000256" key="2">
    <source>
        <dbReference type="ARBA" id="ARBA00022448"/>
    </source>
</evidence>
<feature type="domain" description="ABC transmembrane type-1" evidence="9">
    <location>
        <begin position="19"/>
        <end position="198"/>
    </location>
</feature>
<dbReference type="SUPFAM" id="SSF53850">
    <property type="entry name" value="Periplasmic binding protein-like II"/>
    <property type="match status" value="1"/>
</dbReference>
<dbReference type="Gene3D" id="1.10.3720.10">
    <property type="entry name" value="MetI-like"/>
    <property type="match status" value="1"/>
</dbReference>
<name>A0A6G4EEV2_CLOBO</name>
<comment type="caution">
    <text evidence="10">The sequence shown here is derived from an EMBL/GenBank/DDBJ whole genome shotgun (WGS) entry which is preliminary data.</text>
</comment>
<evidence type="ECO:0000256" key="5">
    <source>
        <dbReference type="ARBA" id="ARBA00023136"/>
    </source>
</evidence>
<keyword evidence="3 8" id="KW-0812">Transmembrane</keyword>
<comment type="similarity">
    <text evidence="6">In the C-terminal section; belongs to the OsmX family.</text>
</comment>
<evidence type="ECO:0000313" key="12">
    <source>
        <dbReference type="Proteomes" id="UP000482543"/>
    </source>
</evidence>
<evidence type="ECO:0000256" key="7">
    <source>
        <dbReference type="ARBA" id="ARBA00035652"/>
    </source>
</evidence>
<dbReference type="RefSeq" id="WP_061318335.1">
    <property type="nucleotide sequence ID" value="NZ_CP013247.1"/>
</dbReference>
<evidence type="ECO:0000313" key="10">
    <source>
        <dbReference type="EMBL" id="NFH61720.1"/>
    </source>
</evidence>
<keyword evidence="2 8" id="KW-0813">Transport</keyword>
<evidence type="ECO:0000256" key="6">
    <source>
        <dbReference type="ARBA" id="ARBA00035642"/>
    </source>
</evidence>
<dbReference type="GO" id="GO:0022857">
    <property type="term" value="F:transmembrane transporter activity"/>
    <property type="evidence" value="ECO:0007669"/>
    <property type="project" value="InterPro"/>
</dbReference>
<accession>A0A6G4EEV2</accession>
<dbReference type="PANTHER" id="PTHR30177:SF4">
    <property type="entry name" value="OSMOPROTECTANT IMPORT PERMEASE PROTEIN OSMW"/>
    <property type="match status" value="1"/>
</dbReference>
<dbReference type="PROSITE" id="PS50928">
    <property type="entry name" value="ABC_TM1"/>
    <property type="match status" value="1"/>
</dbReference>
<feature type="transmembrane region" description="Helical" evidence="8">
    <location>
        <begin position="137"/>
        <end position="159"/>
    </location>
</feature>